<reference evidence="2" key="1">
    <citation type="submission" date="2020-10" db="EMBL/GenBank/DDBJ databases">
        <authorList>
            <person name="Gilroy R."/>
        </authorList>
    </citation>
    <scope>NUCLEOTIDE SEQUENCE</scope>
    <source>
        <strain evidence="2">ChiBcec7-5410</strain>
    </source>
</reference>
<name>A0A9D1H799_9FIRM</name>
<dbReference type="Pfam" id="PF13443">
    <property type="entry name" value="HTH_26"/>
    <property type="match status" value="1"/>
</dbReference>
<dbReference type="InterPro" id="IPR010982">
    <property type="entry name" value="Lambda_DNA-bd_dom_sf"/>
</dbReference>
<dbReference type="GO" id="GO:0003677">
    <property type="term" value="F:DNA binding"/>
    <property type="evidence" value="ECO:0007669"/>
    <property type="project" value="InterPro"/>
</dbReference>
<dbReference type="Gene3D" id="1.10.260.40">
    <property type="entry name" value="lambda repressor-like DNA-binding domains"/>
    <property type="match status" value="1"/>
</dbReference>
<dbReference type="EMBL" id="DVLW01000193">
    <property type="protein sequence ID" value="HIT94928.1"/>
    <property type="molecule type" value="Genomic_DNA"/>
</dbReference>
<organism evidence="2 3">
    <name type="scientific">Candidatus Faecivivens stercoripullorum</name>
    <dbReference type="NCBI Taxonomy" id="2840805"/>
    <lineage>
        <taxon>Bacteria</taxon>
        <taxon>Bacillati</taxon>
        <taxon>Bacillota</taxon>
        <taxon>Clostridia</taxon>
        <taxon>Eubacteriales</taxon>
        <taxon>Oscillospiraceae</taxon>
        <taxon>Oscillospiraceae incertae sedis</taxon>
        <taxon>Candidatus Faecivivens</taxon>
    </lineage>
</organism>
<evidence type="ECO:0000313" key="2">
    <source>
        <dbReference type="EMBL" id="HIT94928.1"/>
    </source>
</evidence>
<evidence type="ECO:0000313" key="3">
    <source>
        <dbReference type="Proteomes" id="UP000824160"/>
    </source>
</evidence>
<gene>
    <name evidence="2" type="ORF">IAC43_07055</name>
</gene>
<dbReference type="Proteomes" id="UP000824160">
    <property type="component" value="Unassembled WGS sequence"/>
</dbReference>
<dbReference type="PROSITE" id="PS50943">
    <property type="entry name" value="HTH_CROC1"/>
    <property type="match status" value="1"/>
</dbReference>
<accession>A0A9D1H799</accession>
<proteinExistence type="predicted"/>
<dbReference type="AlphaFoldDB" id="A0A9D1H799"/>
<sequence length="113" mass="13293">MNDNEMIVWIQNRVRSLMEEKGVKSEYRLYKDAGMAQSTISTLLHSNTLPTLLTLQTLCDYFGITLSQFFFDETREELRPVTETQWTIFRRFLHLTDNQQQALLALIDSFNNP</sequence>
<feature type="domain" description="HTH cro/C1-type" evidence="1">
    <location>
        <begin position="33"/>
        <end position="69"/>
    </location>
</feature>
<dbReference type="InterPro" id="IPR001387">
    <property type="entry name" value="Cro/C1-type_HTH"/>
</dbReference>
<dbReference type="SUPFAM" id="SSF47413">
    <property type="entry name" value="lambda repressor-like DNA-binding domains"/>
    <property type="match status" value="1"/>
</dbReference>
<reference evidence="2" key="2">
    <citation type="journal article" date="2021" name="PeerJ">
        <title>Extensive microbial diversity within the chicken gut microbiome revealed by metagenomics and culture.</title>
        <authorList>
            <person name="Gilroy R."/>
            <person name="Ravi A."/>
            <person name="Getino M."/>
            <person name="Pursley I."/>
            <person name="Horton D.L."/>
            <person name="Alikhan N.F."/>
            <person name="Baker D."/>
            <person name="Gharbi K."/>
            <person name="Hall N."/>
            <person name="Watson M."/>
            <person name="Adriaenssens E.M."/>
            <person name="Foster-Nyarko E."/>
            <person name="Jarju S."/>
            <person name="Secka A."/>
            <person name="Antonio M."/>
            <person name="Oren A."/>
            <person name="Chaudhuri R.R."/>
            <person name="La Ragione R."/>
            <person name="Hildebrand F."/>
            <person name="Pallen M.J."/>
        </authorList>
    </citation>
    <scope>NUCLEOTIDE SEQUENCE</scope>
    <source>
        <strain evidence="2">ChiBcec7-5410</strain>
    </source>
</reference>
<evidence type="ECO:0000259" key="1">
    <source>
        <dbReference type="PROSITE" id="PS50943"/>
    </source>
</evidence>
<protein>
    <submittedName>
        <fullName evidence="2">Helix-turn-helix domain-containing protein</fullName>
    </submittedName>
</protein>
<comment type="caution">
    <text evidence="2">The sequence shown here is derived from an EMBL/GenBank/DDBJ whole genome shotgun (WGS) entry which is preliminary data.</text>
</comment>
<dbReference type="SMART" id="SM00530">
    <property type="entry name" value="HTH_XRE"/>
    <property type="match status" value="1"/>
</dbReference>